<dbReference type="Proteomes" id="UP000238308">
    <property type="component" value="Unassembled WGS sequence"/>
</dbReference>
<feature type="domain" description="Radical SAM core" evidence="7">
    <location>
        <begin position="27"/>
        <end position="251"/>
    </location>
</feature>
<dbReference type="InterPro" id="IPR050377">
    <property type="entry name" value="Radical_SAM_PqqE_MftC-like"/>
</dbReference>
<dbReference type="GO" id="GO:0046872">
    <property type="term" value="F:metal ion binding"/>
    <property type="evidence" value="ECO:0007669"/>
    <property type="project" value="UniProtKB-KW"/>
</dbReference>
<dbReference type="PANTHER" id="PTHR11228">
    <property type="entry name" value="RADICAL SAM DOMAIN PROTEIN"/>
    <property type="match status" value="1"/>
</dbReference>
<dbReference type="OrthoDB" id="9782387at2"/>
<evidence type="ECO:0000256" key="4">
    <source>
        <dbReference type="ARBA" id="ARBA00022723"/>
    </source>
</evidence>
<dbReference type="InterPro" id="IPR023885">
    <property type="entry name" value="4Fe4S-binding_SPASM_dom"/>
</dbReference>
<comment type="caution">
    <text evidence="8">The sequence shown here is derived from an EMBL/GenBank/DDBJ whole genome shotgun (WGS) entry which is preliminary data.</text>
</comment>
<dbReference type="SFLD" id="SFLDS00029">
    <property type="entry name" value="Radical_SAM"/>
    <property type="match status" value="1"/>
</dbReference>
<dbReference type="EMBL" id="PVTV01000012">
    <property type="protein sequence ID" value="PRY98664.1"/>
    <property type="molecule type" value="Genomic_DNA"/>
</dbReference>
<dbReference type="Pfam" id="PF04055">
    <property type="entry name" value="Radical_SAM"/>
    <property type="match status" value="1"/>
</dbReference>
<keyword evidence="2" id="KW-0004">4Fe-4S</keyword>
<evidence type="ECO:0000256" key="6">
    <source>
        <dbReference type="ARBA" id="ARBA00023014"/>
    </source>
</evidence>
<dbReference type="InterPro" id="IPR013785">
    <property type="entry name" value="Aldolase_TIM"/>
</dbReference>
<dbReference type="InterPro" id="IPR058240">
    <property type="entry name" value="rSAM_sf"/>
</dbReference>
<accession>A0A2T0XI81</accession>
<dbReference type="SFLD" id="SFLDG01387">
    <property type="entry name" value="BtrN-like_SPASM_domain_contain"/>
    <property type="match status" value="1"/>
</dbReference>
<dbReference type="CDD" id="cd01335">
    <property type="entry name" value="Radical_SAM"/>
    <property type="match status" value="1"/>
</dbReference>
<evidence type="ECO:0000256" key="2">
    <source>
        <dbReference type="ARBA" id="ARBA00022485"/>
    </source>
</evidence>
<dbReference type="InterPro" id="IPR034391">
    <property type="entry name" value="AdoMet-like_SPASM_containing"/>
</dbReference>
<dbReference type="SUPFAM" id="SSF102114">
    <property type="entry name" value="Radical SAM enzymes"/>
    <property type="match status" value="1"/>
</dbReference>
<organism evidence="8 9">
    <name type="scientific">Jezberella montanilacus</name>
    <dbReference type="NCBI Taxonomy" id="323426"/>
    <lineage>
        <taxon>Bacteria</taxon>
        <taxon>Pseudomonadati</taxon>
        <taxon>Pseudomonadota</taxon>
        <taxon>Betaproteobacteria</taxon>
        <taxon>Burkholderiales</taxon>
        <taxon>Alcaligenaceae</taxon>
        <taxon>Jezberella</taxon>
    </lineage>
</organism>
<evidence type="ECO:0000313" key="9">
    <source>
        <dbReference type="Proteomes" id="UP000238308"/>
    </source>
</evidence>
<dbReference type="InterPro" id="IPR007197">
    <property type="entry name" value="rSAM"/>
</dbReference>
<dbReference type="PROSITE" id="PS51918">
    <property type="entry name" value="RADICAL_SAM"/>
    <property type="match status" value="1"/>
</dbReference>
<dbReference type="GO" id="GO:0003824">
    <property type="term" value="F:catalytic activity"/>
    <property type="evidence" value="ECO:0007669"/>
    <property type="project" value="InterPro"/>
</dbReference>
<dbReference type="PANTHER" id="PTHR11228:SF34">
    <property type="entry name" value="TUNGSTEN-CONTAINING ALDEHYDE FERREDOXIN OXIDOREDUCTASE COFACTOR MODIFYING PROTEIN"/>
    <property type="match status" value="1"/>
</dbReference>
<evidence type="ECO:0000256" key="3">
    <source>
        <dbReference type="ARBA" id="ARBA00022691"/>
    </source>
</evidence>
<dbReference type="AlphaFoldDB" id="A0A2T0XI81"/>
<keyword evidence="3" id="KW-0949">S-adenosyl-L-methionine</keyword>
<evidence type="ECO:0000256" key="1">
    <source>
        <dbReference type="ARBA" id="ARBA00001966"/>
    </source>
</evidence>
<keyword evidence="4" id="KW-0479">Metal-binding</keyword>
<keyword evidence="6" id="KW-0411">Iron-sulfur</keyword>
<comment type="cofactor">
    <cofactor evidence="1">
        <name>[4Fe-4S] cluster</name>
        <dbReference type="ChEBI" id="CHEBI:49883"/>
    </cofactor>
</comment>
<name>A0A2T0XI81_9BURK</name>
<dbReference type="Gene3D" id="3.20.20.70">
    <property type="entry name" value="Aldolase class I"/>
    <property type="match status" value="1"/>
</dbReference>
<evidence type="ECO:0000259" key="7">
    <source>
        <dbReference type="PROSITE" id="PS51918"/>
    </source>
</evidence>
<sequence length="382" mass="43240">MSEQQLAVLQPRIHSANKRPLEDLLPIATPISAHIDISSVCNYKCSFCFQADTVGMKKAGLKRGFMSLELFKKIVDDFDAFPDKIKKIKIGNHGEPSLNPNFVDMIAYARASDSADIIEVFTNGSKLTPEINSGLISAGLQRINISLEGLTDERYYQVAGVRQNFQEIIDGVRDLYEQKQRANSDLKIYVKIADQAHALKKESTEIFLLSEQERKYFLDTFSPICDEIFIEKVVPQWAETQLDKQNEVSDRGMYDQEIKAWKEVCPFIFMYMHFNCDGTVSPCTLDWPRKVVIGNVSEQSVSEIWTGALLKELQVAMIAGKRKCVNFCGSCSAPMVCVEENLDPHLDKVIRSISAQKEMGDLASNRWLKTVDQVINFQSVER</sequence>
<evidence type="ECO:0000256" key="5">
    <source>
        <dbReference type="ARBA" id="ARBA00023004"/>
    </source>
</evidence>
<dbReference type="SFLD" id="SFLDG01067">
    <property type="entry name" value="SPASM/twitch_domain_containing"/>
    <property type="match status" value="1"/>
</dbReference>
<dbReference type="Pfam" id="PF13186">
    <property type="entry name" value="SPASM"/>
    <property type="match status" value="1"/>
</dbReference>
<dbReference type="GO" id="GO:0051536">
    <property type="term" value="F:iron-sulfur cluster binding"/>
    <property type="evidence" value="ECO:0007669"/>
    <property type="project" value="UniProtKB-KW"/>
</dbReference>
<reference evidence="8 9" key="1">
    <citation type="submission" date="2018-03" db="EMBL/GenBank/DDBJ databases">
        <title>Genomic Encyclopedia of Type Strains, Phase III (KMG-III): the genomes of soil and plant-associated and newly described type strains.</title>
        <authorList>
            <person name="Whitman W."/>
        </authorList>
    </citation>
    <scope>NUCLEOTIDE SEQUENCE [LARGE SCALE GENOMIC DNA]</scope>
    <source>
        <strain evidence="8 9">MWH-P2sevCIIIb</strain>
    </source>
</reference>
<keyword evidence="9" id="KW-1185">Reference proteome</keyword>
<protein>
    <submittedName>
        <fullName evidence="8">Radical SAM protein with 4Fe4S-binding SPASM domain</fullName>
    </submittedName>
</protein>
<gene>
    <name evidence="8" type="ORF">BCM14_1497</name>
</gene>
<proteinExistence type="predicted"/>
<dbReference type="RefSeq" id="WP_106227345.1">
    <property type="nucleotide sequence ID" value="NZ_PVTV01000012.1"/>
</dbReference>
<evidence type="ECO:0000313" key="8">
    <source>
        <dbReference type="EMBL" id="PRY98664.1"/>
    </source>
</evidence>
<keyword evidence="5" id="KW-0408">Iron</keyword>